<dbReference type="KEGG" id="cce:Ccel_1968"/>
<keyword evidence="1" id="KW-0812">Transmembrane</keyword>
<accession>B8I3H3</accession>
<name>B8I3H3_RUMCH</name>
<dbReference type="AlphaFoldDB" id="B8I3H3"/>
<protein>
    <submittedName>
        <fullName evidence="2">Uncharacterized protein</fullName>
    </submittedName>
</protein>
<dbReference type="HOGENOM" id="CLU_3024198_0_0_9"/>
<evidence type="ECO:0000313" key="2">
    <source>
        <dbReference type="EMBL" id="ACL76316.1"/>
    </source>
</evidence>
<reference evidence="2 3" key="1">
    <citation type="submission" date="2009-01" db="EMBL/GenBank/DDBJ databases">
        <title>Complete sequence of Clostridium cellulolyticum H10.</title>
        <authorList>
            <consortium name="US DOE Joint Genome Institute"/>
            <person name="Lucas S."/>
            <person name="Copeland A."/>
            <person name="Lapidus A."/>
            <person name="Glavina del Rio T."/>
            <person name="Dalin E."/>
            <person name="Tice H."/>
            <person name="Bruce D."/>
            <person name="Goodwin L."/>
            <person name="Pitluck S."/>
            <person name="Chertkov O."/>
            <person name="Saunders E."/>
            <person name="Brettin T."/>
            <person name="Detter J.C."/>
            <person name="Han C."/>
            <person name="Larimer F."/>
            <person name="Land M."/>
            <person name="Hauser L."/>
            <person name="Kyrpides N."/>
            <person name="Ivanova N."/>
            <person name="Zhou J."/>
            <person name="Richardson P."/>
        </authorList>
    </citation>
    <scope>NUCLEOTIDE SEQUENCE [LARGE SCALE GENOMIC DNA]</scope>
    <source>
        <strain evidence="3">ATCC 35319 / DSM 5812 / JCM 6584 / H10</strain>
    </source>
</reference>
<gene>
    <name evidence="2" type="ordered locus">Ccel_1968</name>
</gene>
<organism evidence="2 3">
    <name type="scientific">Ruminiclostridium cellulolyticum (strain ATCC 35319 / DSM 5812 / JCM 6584 / H10)</name>
    <name type="common">Clostridium cellulolyticum</name>
    <dbReference type="NCBI Taxonomy" id="394503"/>
    <lineage>
        <taxon>Bacteria</taxon>
        <taxon>Bacillati</taxon>
        <taxon>Bacillota</taxon>
        <taxon>Clostridia</taxon>
        <taxon>Eubacteriales</taxon>
        <taxon>Oscillospiraceae</taxon>
        <taxon>Ruminiclostridium</taxon>
    </lineage>
</organism>
<sequence>MIYILMFLMLLSGYYTFTFGISQIKRKNILGGFSTIVVSIFGTIIPMVILYMKNK</sequence>
<dbReference type="eggNOG" id="ENOG5034C7M">
    <property type="taxonomic scope" value="Bacteria"/>
</dbReference>
<dbReference type="Pfam" id="PF13129">
    <property type="entry name" value="DUF3953"/>
    <property type="match status" value="1"/>
</dbReference>
<dbReference type="Proteomes" id="UP000001349">
    <property type="component" value="Chromosome"/>
</dbReference>
<proteinExistence type="predicted"/>
<keyword evidence="1" id="KW-0472">Membrane</keyword>
<dbReference type="STRING" id="394503.Ccel_1968"/>
<feature type="transmembrane region" description="Helical" evidence="1">
    <location>
        <begin position="30"/>
        <end position="52"/>
    </location>
</feature>
<dbReference type="InterPro" id="IPR025018">
    <property type="entry name" value="DUF3953"/>
</dbReference>
<dbReference type="RefSeq" id="WP_015925420.1">
    <property type="nucleotide sequence ID" value="NC_011898.1"/>
</dbReference>
<dbReference type="EMBL" id="CP001348">
    <property type="protein sequence ID" value="ACL76316.1"/>
    <property type="molecule type" value="Genomic_DNA"/>
</dbReference>
<evidence type="ECO:0000256" key="1">
    <source>
        <dbReference type="SAM" id="Phobius"/>
    </source>
</evidence>
<evidence type="ECO:0000313" key="3">
    <source>
        <dbReference type="Proteomes" id="UP000001349"/>
    </source>
</evidence>
<keyword evidence="1" id="KW-1133">Transmembrane helix</keyword>
<dbReference type="OrthoDB" id="1740038at2"/>
<keyword evidence="3" id="KW-1185">Reference proteome</keyword>